<gene>
    <name evidence="3" type="ORF">K8V11_02660</name>
</gene>
<feature type="domain" description="HTH merR-type" evidence="2">
    <location>
        <begin position="19"/>
        <end position="87"/>
    </location>
</feature>
<dbReference type="SMART" id="SM00422">
    <property type="entry name" value="HTH_MERR"/>
    <property type="match status" value="1"/>
</dbReference>
<dbReference type="InterPro" id="IPR047057">
    <property type="entry name" value="MerR_fam"/>
</dbReference>
<dbReference type="AlphaFoldDB" id="A0A921JXJ2"/>
<dbReference type="Pfam" id="PF13411">
    <property type="entry name" value="MerR_1"/>
    <property type="match status" value="1"/>
</dbReference>
<evidence type="ECO:0000256" key="1">
    <source>
        <dbReference type="ARBA" id="ARBA00023125"/>
    </source>
</evidence>
<dbReference type="PRINTS" id="PR00040">
    <property type="entry name" value="HTHMERR"/>
</dbReference>
<dbReference type="GO" id="GO:0003700">
    <property type="term" value="F:DNA-binding transcription factor activity"/>
    <property type="evidence" value="ECO:0007669"/>
    <property type="project" value="InterPro"/>
</dbReference>
<dbReference type="InterPro" id="IPR000551">
    <property type="entry name" value="MerR-type_HTH_dom"/>
</dbReference>
<reference evidence="3" key="1">
    <citation type="journal article" date="2021" name="PeerJ">
        <title>Extensive microbial diversity within the chicken gut microbiome revealed by metagenomics and culture.</title>
        <authorList>
            <person name="Gilroy R."/>
            <person name="Ravi A."/>
            <person name="Getino M."/>
            <person name="Pursley I."/>
            <person name="Horton D.L."/>
            <person name="Alikhan N.F."/>
            <person name="Baker D."/>
            <person name="Gharbi K."/>
            <person name="Hall N."/>
            <person name="Watson M."/>
            <person name="Adriaenssens E.M."/>
            <person name="Foster-Nyarko E."/>
            <person name="Jarju S."/>
            <person name="Secka A."/>
            <person name="Antonio M."/>
            <person name="Oren A."/>
            <person name="Chaudhuri R.R."/>
            <person name="La Ragione R."/>
            <person name="Hildebrand F."/>
            <person name="Pallen M.J."/>
        </authorList>
    </citation>
    <scope>NUCLEOTIDE SEQUENCE</scope>
    <source>
        <strain evidence="3">ChiGjej1B1-18357</strain>
    </source>
</reference>
<dbReference type="CDD" id="cd01109">
    <property type="entry name" value="HTH_YyaN"/>
    <property type="match status" value="1"/>
</dbReference>
<accession>A0A921JXJ2</accession>
<sequence length="167" mass="18363">MTETIKRRAEHKPSTGQDTFAVAQAAELLAMSAHTIRYYERAGLLAVPRDSAGNRCYGEPEMRRLEFLRRMRASGMSMAALTRYIELVAEGESTVPERLALMQAHRDGIVDQLRELRAALAATDYKIATYGGELDGQCPPSTSIPDLDSALPDLNAVLNAPTRKEPS</sequence>
<name>A0A921JXJ2_9ACTN</name>
<dbReference type="InterPro" id="IPR009061">
    <property type="entry name" value="DNA-bd_dom_put_sf"/>
</dbReference>
<dbReference type="GO" id="GO:0003677">
    <property type="term" value="F:DNA binding"/>
    <property type="evidence" value="ECO:0007669"/>
    <property type="project" value="UniProtKB-KW"/>
</dbReference>
<organism evidence="3 4">
    <name type="scientific">Dietzia timorensis</name>
    <dbReference type="NCBI Taxonomy" id="499555"/>
    <lineage>
        <taxon>Bacteria</taxon>
        <taxon>Bacillati</taxon>
        <taxon>Actinomycetota</taxon>
        <taxon>Actinomycetes</taxon>
        <taxon>Mycobacteriales</taxon>
        <taxon>Dietziaceae</taxon>
        <taxon>Dietzia</taxon>
    </lineage>
</organism>
<dbReference type="PANTHER" id="PTHR30204:SF98">
    <property type="entry name" value="HTH-TYPE TRANSCRIPTIONAL REGULATOR ADHR"/>
    <property type="match status" value="1"/>
</dbReference>
<evidence type="ECO:0000313" key="4">
    <source>
        <dbReference type="Proteomes" id="UP000776650"/>
    </source>
</evidence>
<proteinExistence type="predicted"/>
<keyword evidence="1" id="KW-0238">DNA-binding</keyword>
<evidence type="ECO:0000259" key="2">
    <source>
        <dbReference type="PROSITE" id="PS50937"/>
    </source>
</evidence>
<reference evidence="3" key="2">
    <citation type="submission" date="2021-09" db="EMBL/GenBank/DDBJ databases">
        <authorList>
            <person name="Gilroy R."/>
        </authorList>
    </citation>
    <scope>NUCLEOTIDE SEQUENCE</scope>
    <source>
        <strain evidence="3">ChiGjej1B1-18357</strain>
    </source>
</reference>
<dbReference type="PROSITE" id="PS50937">
    <property type="entry name" value="HTH_MERR_2"/>
    <property type="match status" value="1"/>
</dbReference>
<dbReference type="RefSeq" id="WP_303910667.1">
    <property type="nucleotide sequence ID" value="NZ_DYXM01000054.1"/>
</dbReference>
<dbReference type="Gene3D" id="1.10.1660.10">
    <property type="match status" value="1"/>
</dbReference>
<dbReference type="Proteomes" id="UP000776650">
    <property type="component" value="Unassembled WGS sequence"/>
</dbReference>
<protein>
    <submittedName>
        <fullName evidence="3">MerR family transcriptional regulator</fullName>
    </submittedName>
</protein>
<evidence type="ECO:0000313" key="3">
    <source>
        <dbReference type="EMBL" id="HJE89898.1"/>
    </source>
</evidence>
<dbReference type="PANTHER" id="PTHR30204">
    <property type="entry name" value="REDOX-CYCLING DRUG-SENSING TRANSCRIPTIONAL ACTIVATOR SOXR"/>
    <property type="match status" value="1"/>
</dbReference>
<dbReference type="SUPFAM" id="SSF46955">
    <property type="entry name" value="Putative DNA-binding domain"/>
    <property type="match status" value="1"/>
</dbReference>
<dbReference type="EMBL" id="DYXM01000054">
    <property type="protein sequence ID" value="HJE89898.1"/>
    <property type="molecule type" value="Genomic_DNA"/>
</dbReference>
<comment type="caution">
    <text evidence="3">The sequence shown here is derived from an EMBL/GenBank/DDBJ whole genome shotgun (WGS) entry which is preliminary data.</text>
</comment>